<organism evidence="3 4">
    <name type="scientific">Eisenbergiella tayi</name>
    <dbReference type="NCBI Taxonomy" id="1432052"/>
    <lineage>
        <taxon>Bacteria</taxon>
        <taxon>Bacillati</taxon>
        <taxon>Bacillota</taxon>
        <taxon>Clostridia</taxon>
        <taxon>Lachnospirales</taxon>
        <taxon>Lachnospiraceae</taxon>
        <taxon>Eisenbergiella</taxon>
    </lineage>
</organism>
<evidence type="ECO:0000313" key="3">
    <source>
        <dbReference type="EMBL" id="ODM03500.1"/>
    </source>
</evidence>
<feature type="signal peptide" evidence="2">
    <location>
        <begin position="1"/>
        <end position="27"/>
    </location>
</feature>
<name>A0A1E3A415_9FIRM</name>
<feature type="chain" id="PRO_5038749425" description="Lipoprotein LipO" evidence="2">
    <location>
        <begin position="28"/>
        <end position="595"/>
    </location>
</feature>
<dbReference type="InterPro" id="IPR050490">
    <property type="entry name" value="Bact_solute-bd_prot1"/>
</dbReference>
<sequence length="595" mass="66639">MKKRLGKSGKRMAAAVMAAVLAFGLTACGDSGSSSVNSGGTPAETGAVQAEGDQAGTDEKEEVTIDIFMDSAGENPMTAGIQEDPVAQYIKEQTGVTLNVVLFSNEKQQAMAASGDLYDVNRMGLQYITPLIQAGAVQSLDDYLQYAPSMAEGFPEMVNYSKGYLSNGEDKMYAICARGKNQPSPLATSRYGNFIRWEWYKEAGSPEINSIDDFLNLLKKIQENHPQTESGKKTYGISRFNDWGLNHTLSDPVIWKYCAQYGLNDLSSFSIPDLEYIDLYNENHMYWVTADMYFKANQMGILDPETYTQKNEDYSQKINEGQVLYSSMEWDFDAGNAELSKNGGTDKYVDVPWADTAEFPAWISRASEFGMAARTFVVSSKCDETKLKGIMRLFDFVFSEDGARSIMNGPKGITWDYDENGVAVFTEDCKQKMKENPDYLLEQGANRYLGLVGQDYDALAVSEANKGDYIDIRLNKEFVEENMTEADKDYCDFYGVDVPLEVSTKRENQSTIHEGYINLMPAENPTNIQRSVTKISDYLQQAVPAMVFSQTREEYDQKFAEIQAELKNMGYDEVTAYYKDAWETAKTNYDALTGK</sequence>
<protein>
    <recommendedName>
        <fullName evidence="5">Lipoprotein LipO</fullName>
    </recommendedName>
</protein>
<dbReference type="RefSeq" id="WP_069153953.1">
    <property type="nucleotide sequence ID" value="NZ_MCGH01000003.1"/>
</dbReference>
<evidence type="ECO:0000256" key="1">
    <source>
        <dbReference type="SAM" id="MobiDB-lite"/>
    </source>
</evidence>
<dbReference type="PANTHER" id="PTHR43649">
    <property type="entry name" value="ARABINOSE-BINDING PROTEIN-RELATED"/>
    <property type="match status" value="1"/>
</dbReference>
<dbReference type="Gene3D" id="3.40.190.10">
    <property type="entry name" value="Periplasmic binding protein-like II"/>
    <property type="match status" value="2"/>
</dbReference>
<dbReference type="EMBL" id="MCGH01000003">
    <property type="protein sequence ID" value="ODM03500.1"/>
    <property type="molecule type" value="Genomic_DNA"/>
</dbReference>
<proteinExistence type="predicted"/>
<reference evidence="3 4" key="1">
    <citation type="submission" date="2016-07" db="EMBL/GenBank/DDBJ databases">
        <title>Characterization of isolates of Eisenbergiella tayi derived from blood cultures, using whole genome sequencing.</title>
        <authorList>
            <person name="Burdz T."/>
            <person name="Wiebe D."/>
            <person name="Huynh C."/>
            <person name="Bernard K."/>
        </authorList>
    </citation>
    <scope>NUCLEOTIDE SEQUENCE [LARGE SCALE GENOMIC DNA]</scope>
    <source>
        <strain evidence="3 4">NML 110608</strain>
    </source>
</reference>
<dbReference type="Proteomes" id="UP000094067">
    <property type="component" value="Unassembled WGS sequence"/>
</dbReference>
<comment type="caution">
    <text evidence="3">The sequence shown here is derived from an EMBL/GenBank/DDBJ whole genome shotgun (WGS) entry which is preliminary data.</text>
</comment>
<dbReference type="PROSITE" id="PS51257">
    <property type="entry name" value="PROKAR_LIPOPROTEIN"/>
    <property type="match status" value="1"/>
</dbReference>
<dbReference type="PANTHER" id="PTHR43649:SF12">
    <property type="entry name" value="DIACETYLCHITOBIOSE BINDING PROTEIN DASA"/>
    <property type="match status" value="1"/>
</dbReference>
<accession>A0A1E3A415</accession>
<feature type="region of interest" description="Disordered" evidence="1">
    <location>
        <begin position="32"/>
        <end position="57"/>
    </location>
</feature>
<dbReference type="SUPFAM" id="SSF53850">
    <property type="entry name" value="Periplasmic binding protein-like II"/>
    <property type="match status" value="1"/>
</dbReference>
<dbReference type="AlphaFoldDB" id="A0A1E3A415"/>
<evidence type="ECO:0000256" key="2">
    <source>
        <dbReference type="SAM" id="SignalP"/>
    </source>
</evidence>
<evidence type="ECO:0000313" key="4">
    <source>
        <dbReference type="Proteomes" id="UP000094067"/>
    </source>
</evidence>
<evidence type="ECO:0008006" key="5">
    <source>
        <dbReference type="Google" id="ProtNLM"/>
    </source>
</evidence>
<gene>
    <name evidence="3" type="ORF">BEI61_04296</name>
</gene>
<keyword evidence="2" id="KW-0732">Signal</keyword>